<accession>A0ABW5REL8</accession>
<evidence type="ECO:0000313" key="1">
    <source>
        <dbReference type="EMBL" id="MFD2673468.1"/>
    </source>
</evidence>
<name>A0ABW5REL8_9BACL</name>
<protein>
    <submittedName>
        <fullName evidence="1">Uncharacterized protein</fullName>
    </submittedName>
</protein>
<dbReference type="RefSeq" id="WP_379931056.1">
    <property type="nucleotide sequence ID" value="NZ_JBHUMM010000044.1"/>
</dbReference>
<evidence type="ECO:0000313" key="2">
    <source>
        <dbReference type="Proteomes" id="UP001597497"/>
    </source>
</evidence>
<reference evidence="2" key="1">
    <citation type="journal article" date="2019" name="Int. J. Syst. Evol. Microbiol.">
        <title>The Global Catalogue of Microorganisms (GCM) 10K type strain sequencing project: providing services to taxonomists for standard genome sequencing and annotation.</title>
        <authorList>
            <consortium name="The Broad Institute Genomics Platform"/>
            <consortium name="The Broad Institute Genome Sequencing Center for Infectious Disease"/>
            <person name="Wu L."/>
            <person name="Ma J."/>
        </authorList>
    </citation>
    <scope>NUCLEOTIDE SEQUENCE [LARGE SCALE GENOMIC DNA]</scope>
    <source>
        <strain evidence="2">KCTC 33676</strain>
    </source>
</reference>
<proteinExistence type="predicted"/>
<gene>
    <name evidence="1" type="ORF">ACFSUC_18120</name>
</gene>
<keyword evidence="2" id="KW-1185">Reference proteome</keyword>
<sequence length="317" mass="37140">MLSLTAAYHPFVSAALNYIRQVYHIPMEMKHTCFPPLFALHAGDGGLSINAPKELLKTCLKPMNGKIEFARFHDYMEAMEFAEWHVREQGPLPVQINRRHHPLDPTPFDIDADQLWMLIEKNGEDQYRFYDPLIEDIMEISGHQLRKAMDTPINYDGANGFQPFMTVEFTHAEAAGEAFRTHYSNEALIQKWTQQPYPLEDNLKAVTMFTEELRSRQKRVHTLKERYGLLESFQIIRASRECIDQHVNGMSTNKQAQERFPLWATNASRCSAYLLSYSEELLQALDEGLRRAVLVECRWIEHISERYTKYQRYQEYV</sequence>
<dbReference type="Proteomes" id="UP001597497">
    <property type="component" value="Unassembled WGS sequence"/>
</dbReference>
<comment type="caution">
    <text evidence="1">The sequence shown here is derived from an EMBL/GenBank/DDBJ whole genome shotgun (WGS) entry which is preliminary data.</text>
</comment>
<organism evidence="1 2">
    <name type="scientific">Marinicrinis sediminis</name>
    <dbReference type="NCBI Taxonomy" id="1652465"/>
    <lineage>
        <taxon>Bacteria</taxon>
        <taxon>Bacillati</taxon>
        <taxon>Bacillota</taxon>
        <taxon>Bacilli</taxon>
        <taxon>Bacillales</taxon>
        <taxon>Paenibacillaceae</taxon>
    </lineage>
</organism>
<dbReference type="EMBL" id="JBHUMM010000044">
    <property type="protein sequence ID" value="MFD2673468.1"/>
    <property type="molecule type" value="Genomic_DNA"/>
</dbReference>